<organism evidence="2 3">
    <name type="scientific">Methanoculleus caldifontis</name>
    <dbReference type="NCBI Taxonomy" id="2651577"/>
    <lineage>
        <taxon>Archaea</taxon>
        <taxon>Methanobacteriati</taxon>
        <taxon>Methanobacteriota</taxon>
        <taxon>Stenosarchaea group</taxon>
        <taxon>Methanomicrobia</taxon>
        <taxon>Methanomicrobiales</taxon>
        <taxon>Methanomicrobiaceae</taxon>
        <taxon>Methanoculleus</taxon>
    </lineage>
</organism>
<feature type="transmembrane region" description="Helical" evidence="1">
    <location>
        <begin position="123"/>
        <end position="142"/>
    </location>
</feature>
<dbReference type="RefSeq" id="WP_317064642.1">
    <property type="nucleotide sequence ID" value="NZ_WBKO01000001.1"/>
</dbReference>
<evidence type="ECO:0000313" key="2">
    <source>
        <dbReference type="EMBL" id="MDV2481620.1"/>
    </source>
</evidence>
<evidence type="ECO:0000313" key="3">
    <source>
        <dbReference type="Proteomes" id="UP001281203"/>
    </source>
</evidence>
<evidence type="ECO:0000256" key="1">
    <source>
        <dbReference type="SAM" id="Phobius"/>
    </source>
</evidence>
<keyword evidence="1" id="KW-1133">Transmembrane helix</keyword>
<dbReference type="Proteomes" id="UP001281203">
    <property type="component" value="Unassembled WGS sequence"/>
</dbReference>
<name>A0ABU3X0Q0_9EURY</name>
<dbReference type="EMBL" id="WBKO01000001">
    <property type="protein sequence ID" value="MDV2481620.1"/>
    <property type="molecule type" value="Genomic_DNA"/>
</dbReference>
<protein>
    <submittedName>
        <fullName evidence="2">Uncharacterized protein</fullName>
    </submittedName>
</protein>
<proteinExistence type="predicted"/>
<reference evidence="2 3" key="1">
    <citation type="submission" date="2019-10" db="EMBL/GenBank/DDBJ databases">
        <title>Isolation and characterization of Methanoculleus sp. Wushi-C6 from a hot spring well.</title>
        <authorList>
            <person name="Chen S.-C."/>
            <person name="Lan Z.-H."/>
            <person name="You Y.-T."/>
            <person name="Lai M.-C."/>
        </authorList>
    </citation>
    <scope>NUCLEOTIDE SEQUENCE [LARGE SCALE GENOMIC DNA]</scope>
    <source>
        <strain evidence="2 3">Wushi-C6</strain>
    </source>
</reference>
<accession>A0ABU3X0Q0</accession>
<keyword evidence="3" id="KW-1185">Reference proteome</keyword>
<keyword evidence="1" id="KW-0472">Membrane</keyword>
<comment type="caution">
    <text evidence="2">The sequence shown here is derived from an EMBL/GenBank/DDBJ whole genome shotgun (WGS) entry which is preliminary data.</text>
</comment>
<keyword evidence="1" id="KW-0812">Transmembrane</keyword>
<gene>
    <name evidence="2" type="ORF">F8E02_06285</name>
</gene>
<sequence length="150" mass="16320">MRTIMKKQGYVLLPALLAIAALLPLSVAGETVGGEIPIECPFNESHSLIYRQMLEQNASVGEYYEQVCPGFLEDMPPEVRSHLYNTTMLRHEPPGSGRVFVPPLATGRVALATAPSVFSVTGVHIGLIGLAILVLLAAACLVRERIRRKK</sequence>